<evidence type="ECO:0000256" key="9">
    <source>
        <dbReference type="ARBA" id="ARBA00048997"/>
    </source>
</evidence>
<organism evidence="11 12">
    <name type="scientific">Ammoniphilus oxalaticus</name>
    <dbReference type="NCBI Taxonomy" id="66863"/>
    <lineage>
        <taxon>Bacteria</taxon>
        <taxon>Bacillati</taxon>
        <taxon>Bacillota</taxon>
        <taxon>Bacilli</taxon>
        <taxon>Bacillales</taxon>
        <taxon>Paenibacillaceae</taxon>
        <taxon>Aneurinibacillus group</taxon>
        <taxon>Ammoniphilus</taxon>
    </lineage>
</organism>
<dbReference type="Gene3D" id="3.90.550.10">
    <property type="entry name" value="Spore Coat Polysaccharide Biosynthesis Protein SpsA, Chain A"/>
    <property type="match status" value="1"/>
</dbReference>
<dbReference type="InterPro" id="IPR029044">
    <property type="entry name" value="Nucleotide-diphossugar_trans"/>
</dbReference>
<dbReference type="RefSeq" id="WP_120188268.1">
    <property type="nucleotide sequence ID" value="NZ_MCHY01000006.1"/>
</dbReference>
<evidence type="ECO:0000256" key="1">
    <source>
        <dbReference type="ARBA" id="ARBA00001946"/>
    </source>
</evidence>
<evidence type="ECO:0000313" key="11">
    <source>
        <dbReference type="EMBL" id="RKD25598.1"/>
    </source>
</evidence>
<keyword evidence="12" id="KW-1185">Reference proteome</keyword>
<evidence type="ECO:0000256" key="2">
    <source>
        <dbReference type="ARBA" id="ARBA00006739"/>
    </source>
</evidence>
<comment type="caution">
    <text evidence="11">The sequence shown here is derived from an EMBL/GenBank/DDBJ whole genome shotgun (WGS) entry which is preliminary data.</text>
</comment>
<evidence type="ECO:0000256" key="7">
    <source>
        <dbReference type="ARBA" id="ARBA00040894"/>
    </source>
</evidence>
<comment type="catalytic activity">
    <reaction evidence="8">
        <text>(2R)-3-phosphoglycerate + UDP-alpha-D-glucose = (2R)-2-O-(alpha-D-glucopyranosyl)-3-phospho-glycerate + UDP + H(+)</text>
        <dbReference type="Rhea" id="RHEA:31319"/>
        <dbReference type="ChEBI" id="CHEBI:15378"/>
        <dbReference type="ChEBI" id="CHEBI:58223"/>
        <dbReference type="ChEBI" id="CHEBI:58272"/>
        <dbReference type="ChEBI" id="CHEBI:58885"/>
        <dbReference type="ChEBI" id="CHEBI:62600"/>
        <dbReference type="EC" id="2.4.1.266"/>
    </reaction>
    <physiologicalReaction direction="left-to-right" evidence="8">
        <dbReference type="Rhea" id="RHEA:31320"/>
    </physiologicalReaction>
</comment>
<evidence type="ECO:0000256" key="4">
    <source>
        <dbReference type="ARBA" id="ARBA00022679"/>
    </source>
</evidence>
<protein>
    <recommendedName>
        <fullName evidence="7">Glucosyl-3-phosphoglycerate synthase</fullName>
        <ecNumber evidence="6">2.4.1.266</ecNumber>
    </recommendedName>
</protein>
<gene>
    <name evidence="11" type="ORF">BEP19_01250</name>
</gene>
<keyword evidence="4" id="KW-0808">Transferase</keyword>
<dbReference type="CDD" id="cd04179">
    <property type="entry name" value="DPM_DPG-synthase_like"/>
    <property type="match status" value="1"/>
</dbReference>
<evidence type="ECO:0000256" key="6">
    <source>
        <dbReference type="ARBA" id="ARBA00039022"/>
    </source>
</evidence>
<dbReference type="Proteomes" id="UP000284219">
    <property type="component" value="Unassembled WGS sequence"/>
</dbReference>
<evidence type="ECO:0000256" key="3">
    <source>
        <dbReference type="ARBA" id="ARBA00022676"/>
    </source>
</evidence>
<feature type="domain" description="Glycosyltransferase 2-like" evidence="10">
    <location>
        <begin position="4"/>
        <end position="118"/>
    </location>
</feature>
<comment type="cofactor">
    <cofactor evidence="1">
        <name>Mg(2+)</name>
        <dbReference type="ChEBI" id="CHEBI:18420"/>
    </cofactor>
</comment>
<evidence type="ECO:0000313" key="12">
    <source>
        <dbReference type="Proteomes" id="UP000284219"/>
    </source>
</evidence>
<dbReference type="EC" id="2.4.1.266" evidence="6"/>
<dbReference type="EMBL" id="MCHY01000006">
    <property type="protein sequence ID" value="RKD25598.1"/>
    <property type="molecule type" value="Genomic_DNA"/>
</dbReference>
<dbReference type="Pfam" id="PF00535">
    <property type="entry name" value="Glycos_transf_2"/>
    <property type="match status" value="1"/>
</dbReference>
<keyword evidence="3" id="KW-0328">Glycosyltransferase</keyword>
<sequence length="223" mass="24383">MNISAILPAYNEQKRLPQTIASLREIDQIDQIIVVDDGSNDQTGQVASRLSDQLIRFPVNRGKGEALRQGCLAFDADIFLFLDSDLGDSARLAEQLLAPVLCGQAAMSIAAFPPAQRKGGFGLVKGLARQGIFRLTGFQSQSPLSGQRALTKQAVAAIRDWDVRFGIEVGMTVDVLRSGLSIVEVPLPFTHRETGRDLPGFLHRGRQMVDVGRMLGKKWLIQS</sequence>
<dbReference type="InterPro" id="IPR050256">
    <property type="entry name" value="Glycosyltransferase_2"/>
</dbReference>
<dbReference type="GO" id="GO:0016757">
    <property type="term" value="F:glycosyltransferase activity"/>
    <property type="evidence" value="ECO:0007669"/>
    <property type="project" value="UniProtKB-KW"/>
</dbReference>
<comment type="catalytic activity">
    <reaction evidence="9">
        <text>an NDP-alpha-D-glucose + (2R)-3-phosphoglycerate = (2R)-2-O-(alpha-D-glucopyranosyl)-3-phospho-glycerate + a ribonucleoside 5'-diphosphate + H(+)</text>
        <dbReference type="Rhea" id="RHEA:47244"/>
        <dbReference type="ChEBI" id="CHEBI:15378"/>
        <dbReference type="ChEBI" id="CHEBI:57930"/>
        <dbReference type="ChEBI" id="CHEBI:58272"/>
        <dbReference type="ChEBI" id="CHEBI:62600"/>
        <dbReference type="ChEBI" id="CHEBI:76533"/>
        <dbReference type="EC" id="2.4.1.266"/>
    </reaction>
    <physiologicalReaction direction="left-to-right" evidence="9">
        <dbReference type="Rhea" id="RHEA:47245"/>
    </physiologicalReaction>
</comment>
<evidence type="ECO:0000259" key="10">
    <source>
        <dbReference type="Pfam" id="PF00535"/>
    </source>
</evidence>
<keyword evidence="5" id="KW-0460">Magnesium</keyword>
<dbReference type="InterPro" id="IPR001173">
    <property type="entry name" value="Glyco_trans_2-like"/>
</dbReference>
<accession>A0A419SMT1</accession>
<reference evidence="11 12" key="1">
    <citation type="submission" date="2016-08" db="EMBL/GenBank/DDBJ databases">
        <title>Novel Firmicute Genomes.</title>
        <authorList>
            <person name="Poppleton D.I."/>
            <person name="Gribaldo S."/>
        </authorList>
    </citation>
    <scope>NUCLEOTIDE SEQUENCE [LARGE SCALE GENOMIC DNA]</scope>
    <source>
        <strain evidence="11 12">RAOx-1</strain>
    </source>
</reference>
<name>A0A419SMT1_9BACL</name>
<proteinExistence type="inferred from homology"/>
<dbReference type="PANTHER" id="PTHR48090">
    <property type="entry name" value="UNDECAPRENYL-PHOSPHATE 4-DEOXY-4-FORMAMIDO-L-ARABINOSE TRANSFERASE-RELATED"/>
    <property type="match status" value="1"/>
</dbReference>
<dbReference type="SUPFAM" id="SSF53448">
    <property type="entry name" value="Nucleotide-diphospho-sugar transferases"/>
    <property type="match status" value="1"/>
</dbReference>
<evidence type="ECO:0000256" key="8">
    <source>
        <dbReference type="ARBA" id="ARBA00048689"/>
    </source>
</evidence>
<comment type="similarity">
    <text evidence="2">Belongs to the glycosyltransferase 2 family.</text>
</comment>
<dbReference type="PANTHER" id="PTHR48090:SF10">
    <property type="entry name" value="GLUCOSYL-3-PHOSPHOGLYCERATE SYNTHASE"/>
    <property type="match status" value="1"/>
</dbReference>
<dbReference type="AlphaFoldDB" id="A0A419SMT1"/>
<evidence type="ECO:0000256" key="5">
    <source>
        <dbReference type="ARBA" id="ARBA00022842"/>
    </source>
</evidence>
<dbReference type="OrthoDB" id="396512at2"/>